<dbReference type="AlphaFoldDB" id="A0A1J8Q824"/>
<feature type="chain" id="PRO_5012656359" description="Hydrophobin" evidence="1">
    <location>
        <begin position="21"/>
        <end position="52"/>
    </location>
</feature>
<organism evidence="2 3">
    <name type="scientific">Rhizopogon vesiculosus</name>
    <dbReference type="NCBI Taxonomy" id="180088"/>
    <lineage>
        <taxon>Eukaryota</taxon>
        <taxon>Fungi</taxon>
        <taxon>Dikarya</taxon>
        <taxon>Basidiomycota</taxon>
        <taxon>Agaricomycotina</taxon>
        <taxon>Agaricomycetes</taxon>
        <taxon>Agaricomycetidae</taxon>
        <taxon>Boletales</taxon>
        <taxon>Suillineae</taxon>
        <taxon>Rhizopogonaceae</taxon>
        <taxon>Rhizopogon</taxon>
    </lineage>
</organism>
<keyword evidence="3" id="KW-1185">Reference proteome</keyword>
<proteinExistence type="predicted"/>
<dbReference type="EMBL" id="LVVM01002688">
    <property type="protein sequence ID" value="OJA16107.1"/>
    <property type="molecule type" value="Genomic_DNA"/>
</dbReference>
<dbReference type="OrthoDB" id="2691533at2759"/>
<reference evidence="2 3" key="1">
    <citation type="submission" date="2016-03" db="EMBL/GenBank/DDBJ databases">
        <title>Comparative genomics of the ectomycorrhizal sister species Rhizopogon vinicolor and Rhizopogon vesiculosus (Basidiomycota: Boletales) reveals a divergence of the mating type B locus.</title>
        <authorList>
            <person name="Mujic A.B."/>
            <person name="Kuo A."/>
            <person name="Tritt A."/>
            <person name="Lipzen A."/>
            <person name="Chen C."/>
            <person name="Johnson J."/>
            <person name="Sharma A."/>
            <person name="Barry K."/>
            <person name="Grigoriev I.V."/>
            <person name="Spatafora J.W."/>
        </authorList>
    </citation>
    <scope>NUCLEOTIDE SEQUENCE [LARGE SCALE GENOMIC DNA]</scope>
    <source>
        <strain evidence="2 3">AM-OR11-056</strain>
    </source>
</reference>
<evidence type="ECO:0000313" key="3">
    <source>
        <dbReference type="Proteomes" id="UP000183567"/>
    </source>
</evidence>
<sequence>MRFSFLTVVVTLTAAMSVSACSEVGQPCNNLGDCCWHTSYGCDVSMRNVLCI</sequence>
<gene>
    <name evidence="2" type="ORF">AZE42_09033</name>
</gene>
<protein>
    <recommendedName>
        <fullName evidence="4">Hydrophobin</fullName>
    </recommendedName>
</protein>
<dbReference type="PROSITE" id="PS51257">
    <property type="entry name" value="PROKAR_LIPOPROTEIN"/>
    <property type="match status" value="1"/>
</dbReference>
<keyword evidence="1" id="KW-0732">Signal</keyword>
<feature type="signal peptide" evidence="1">
    <location>
        <begin position="1"/>
        <end position="20"/>
    </location>
</feature>
<evidence type="ECO:0008006" key="4">
    <source>
        <dbReference type="Google" id="ProtNLM"/>
    </source>
</evidence>
<name>A0A1J8Q824_9AGAM</name>
<comment type="caution">
    <text evidence="2">The sequence shown here is derived from an EMBL/GenBank/DDBJ whole genome shotgun (WGS) entry which is preliminary data.</text>
</comment>
<evidence type="ECO:0000313" key="2">
    <source>
        <dbReference type="EMBL" id="OJA16107.1"/>
    </source>
</evidence>
<accession>A0A1J8Q824</accession>
<dbReference type="Proteomes" id="UP000183567">
    <property type="component" value="Unassembled WGS sequence"/>
</dbReference>
<evidence type="ECO:0000256" key="1">
    <source>
        <dbReference type="SAM" id="SignalP"/>
    </source>
</evidence>